<dbReference type="InterPro" id="IPR036228">
    <property type="entry name" value="ATP_synth_F0_dsu_sf_mt"/>
</dbReference>
<comment type="caution">
    <text evidence="12">The sequence shown here is derived from an EMBL/GenBank/DDBJ whole genome shotgun (WGS) entry which is preliminary data.</text>
</comment>
<dbReference type="SUPFAM" id="SSF161065">
    <property type="entry name" value="ATP synthase D chain-like"/>
    <property type="match status" value="1"/>
</dbReference>
<organism evidence="12 13">
    <name type="scientific">Penicillium hetheringtonii</name>
    <dbReference type="NCBI Taxonomy" id="911720"/>
    <lineage>
        <taxon>Eukaryota</taxon>
        <taxon>Fungi</taxon>
        <taxon>Dikarya</taxon>
        <taxon>Ascomycota</taxon>
        <taxon>Pezizomycotina</taxon>
        <taxon>Eurotiomycetes</taxon>
        <taxon>Eurotiomycetidae</taxon>
        <taxon>Eurotiales</taxon>
        <taxon>Aspergillaceae</taxon>
        <taxon>Penicillium</taxon>
    </lineage>
</organism>
<dbReference type="Proteomes" id="UP001216150">
    <property type="component" value="Unassembled WGS sequence"/>
</dbReference>
<evidence type="ECO:0000256" key="3">
    <source>
        <dbReference type="ARBA" id="ARBA00021688"/>
    </source>
</evidence>
<dbReference type="Pfam" id="PF05873">
    <property type="entry name" value="Mt_ATP-synt_D"/>
    <property type="match status" value="1"/>
</dbReference>
<dbReference type="GO" id="GO:0045259">
    <property type="term" value="C:proton-transporting ATP synthase complex"/>
    <property type="evidence" value="ECO:0007669"/>
    <property type="project" value="UniProtKB-KW"/>
</dbReference>
<protein>
    <recommendedName>
        <fullName evidence="3">ATP synthase subunit d, mitochondrial</fullName>
    </recommendedName>
</protein>
<dbReference type="AlphaFoldDB" id="A0AAD6E4H1"/>
<keyword evidence="9" id="KW-0496">Mitochondrion</keyword>
<dbReference type="Gene3D" id="6.10.280.70">
    <property type="match status" value="1"/>
</dbReference>
<keyword evidence="10" id="KW-0472">Membrane</keyword>
<evidence type="ECO:0000256" key="8">
    <source>
        <dbReference type="ARBA" id="ARBA00023065"/>
    </source>
</evidence>
<sequence>MAARSAALKIDWAKVSTSLGLRGQTAASLQSFKKRNDDARRKVQLLSEQPQAVDFSHYRKVLKNQAIVDEIENHFKNFKPASYDVSRQLKAIDAFEAQAVSNAEQTKGKIDSELVNLQKTLENIETARPFEDLTVDEVASAQPEIDEKTSSLSPRASGCHLATRSASAICPLFKLLPTEVLQLIFLHCLEINLPRASPILARALSNQLLYTWLIRLSFSSTNPGSRTEFFTSNFLPRPLNFWSISEEERASLQTAILSCKWCTLSLFRKCQREYIHHALSCKANHLSFTPADRAILDNIDSFLDNIDDTCDKAPDGRKGKGDLIIPAQLLPDHILPAKQNENPDAHPDAQTQISTSTSTDRKLAIWFHFGAIQIREQNEVYYENNLFRLPASPILTPARIPDKLLSPPWSASQFEFLQLLAPDFYLDEDEHEAERSSSITARLIRRRQIQPFARLLKMYFRAANCRVPARWPLHSVHFALIVRCAEAGGGGDGIADPFARVVLDERWDDVPVDAREDLLRIGG</sequence>
<keyword evidence="11" id="KW-0066">ATP synthesis</keyword>
<keyword evidence="7" id="KW-0999">Mitochondrion inner membrane</keyword>
<gene>
    <name evidence="12" type="ORF">N7450_001404</name>
</gene>
<evidence type="ECO:0000256" key="6">
    <source>
        <dbReference type="ARBA" id="ARBA00022781"/>
    </source>
</evidence>
<evidence type="ECO:0000313" key="12">
    <source>
        <dbReference type="EMBL" id="KAJ5600337.1"/>
    </source>
</evidence>
<dbReference type="GO" id="GO:0015986">
    <property type="term" value="P:proton motive force-driven ATP synthesis"/>
    <property type="evidence" value="ECO:0007669"/>
    <property type="project" value="InterPro"/>
</dbReference>
<reference evidence="12 13" key="1">
    <citation type="journal article" date="2023" name="IMA Fungus">
        <title>Comparative genomic study of the Penicillium genus elucidates a diverse pangenome and 15 lateral gene transfer events.</title>
        <authorList>
            <person name="Petersen C."/>
            <person name="Sorensen T."/>
            <person name="Nielsen M.R."/>
            <person name="Sondergaard T.E."/>
            <person name="Sorensen J.L."/>
            <person name="Fitzpatrick D.A."/>
            <person name="Frisvad J.C."/>
            <person name="Nielsen K.L."/>
        </authorList>
    </citation>
    <scope>NUCLEOTIDE SEQUENCE [LARGE SCALE GENOMIC DNA]</scope>
    <source>
        <strain evidence="12 13">IBT 29057</strain>
    </source>
</reference>
<comment type="similarity">
    <text evidence="2">Belongs to the ATPase d subunit family.</text>
</comment>
<dbReference type="EMBL" id="JAQJAC010000001">
    <property type="protein sequence ID" value="KAJ5600337.1"/>
    <property type="molecule type" value="Genomic_DNA"/>
</dbReference>
<keyword evidence="4" id="KW-0813">Transport</keyword>
<evidence type="ECO:0000256" key="5">
    <source>
        <dbReference type="ARBA" id="ARBA00022547"/>
    </source>
</evidence>
<dbReference type="GO" id="GO:0005743">
    <property type="term" value="C:mitochondrial inner membrane"/>
    <property type="evidence" value="ECO:0007669"/>
    <property type="project" value="UniProtKB-SubCell"/>
</dbReference>
<evidence type="ECO:0000256" key="7">
    <source>
        <dbReference type="ARBA" id="ARBA00022792"/>
    </source>
</evidence>
<keyword evidence="5" id="KW-0138">CF(0)</keyword>
<dbReference type="InterPro" id="IPR008689">
    <property type="entry name" value="ATP_synth_F0_dsu_mt"/>
</dbReference>
<keyword evidence="6" id="KW-0375">Hydrogen ion transport</keyword>
<evidence type="ECO:0000256" key="9">
    <source>
        <dbReference type="ARBA" id="ARBA00023128"/>
    </source>
</evidence>
<keyword evidence="13" id="KW-1185">Reference proteome</keyword>
<keyword evidence="8" id="KW-0406">Ion transport</keyword>
<evidence type="ECO:0000256" key="1">
    <source>
        <dbReference type="ARBA" id="ARBA00004273"/>
    </source>
</evidence>
<evidence type="ECO:0000256" key="11">
    <source>
        <dbReference type="ARBA" id="ARBA00023310"/>
    </source>
</evidence>
<dbReference type="PANTHER" id="PTHR12700">
    <property type="entry name" value="ATP SYNTHASE SUBUNIT D, MITOCHONDRIAL"/>
    <property type="match status" value="1"/>
</dbReference>
<comment type="subcellular location">
    <subcellularLocation>
        <location evidence="1">Mitochondrion inner membrane</location>
    </subcellularLocation>
</comment>
<evidence type="ECO:0000256" key="2">
    <source>
        <dbReference type="ARBA" id="ARBA00006842"/>
    </source>
</evidence>
<accession>A0AAD6E4H1</accession>
<proteinExistence type="inferred from homology"/>
<dbReference type="GO" id="GO:0015078">
    <property type="term" value="F:proton transmembrane transporter activity"/>
    <property type="evidence" value="ECO:0007669"/>
    <property type="project" value="InterPro"/>
</dbReference>
<evidence type="ECO:0000256" key="10">
    <source>
        <dbReference type="ARBA" id="ARBA00023136"/>
    </source>
</evidence>
<name>A0AAD6E4H1_9EURO</name>
<evidence type="ECO:0000313" key="13">
    <source>
        <dbReference type="Proteomes" id="UP001216150"/>
    </source>
</evidence>
<evidence type="ECO:0000256" key="4">
    <source>
        <dbReference type="ARBA" id="ARBA00022448"/>
    </source>
</evidence>